<reference evidence="1 2" key="1">
    <citation type="journal article" date="2019" name="Nat. Ecol. Evol.">
        <title>Megaphylogeny resolves global patterns of mushroom evolution.</title>
        <authorList>
            <person name="Varga T."/>
            <person name="Krizsan K."/>
            <person name="Foldi C."/>
            <person name="Dima B."/>
            <person name="Sanchez-Garcia M."/>
            <person name="Sanchez-Ramirez S."/>
            <person name="Szollosi G.J."/>
            <person name="Szarkandi J.G."/>
            <person name="Papp V."/>
            <person name="Albert L."/>
            <person name="Andreopoulos W."/>
            <person name="Angelini C."/>
            <person name="Antonin V."/>
            <person name="Barry K.W."/>
            <person name="Bougher N.L."/>
            <person name="Buchanan P."/>
            <person name="Buyck B."/>
            <person name="Bense V."/>
            <person name="Catcheside P."/>
            <person name="Chovatia M."/>
            <person name="Cooper J."/>
            <person name="Damon W."/>
            <person name="Desjardin D."/>
            <person name="Finy P."/>
            <person name="Geml J."/>
            <person name="Haridas S."/>
            <person name="Hughes K."/>
            <person name="Justo A."/>
            <person name="Karasinski D."/>
            <person name="Kautmanova I."/>
            <person name="Kiss B."/>
            <person name="Kocsube S."/>
            <person name="Kotiranta H."/>
            <person name="LaButti K.M."/>
            <person name="Lechner B.E."/>
            <person name="Liimatainen K."/>
            <person name="Lipzen A."/>
            <person name="Lukacs Z."/>
            <person name="Mihaltcheva S."/>
            <person name="Morgado L.N."/>
            <person name="Niskanen T."/>
            <person name="Noordeloos M.E."/>
            <person name="Ohm R.A."/>
            <person name="Ortiz-Santana B."/>
            <person name="Ovrebo C."/>
            <person name="Racz N."/>
            <person name="Riley R."/>
            <person name="Savchenko A."/>
            <person name="Shiryaev A."/>
            <person name="Soop K."/>
            <person name="Spirin V."/>
            <person name="Szebenyi C."/>
            <person name="Tomsovsky M."/>
            <person name="Tulloss R.E."/>
            <person name="Uehling J."/>
            <person name="Grigoriev I.V."/>
            <person name="Vagvolgyi C."/>
            <person name="Papp T."/>
            <person name="Martin F.M."/>
            <person name="Miettinen O."/>
            <person name="Hibbett D.S."/>
            <person name="Nagy L.G."/>
        </authorList>
    </citation>
    <scope>NUCLEOTIDE SEQUENCE [LARGE SCALE GENOMIC DNA]</scope>
    <source>
        <strain evidence="1 2">NL-1719</strain>
    </source>
</reference>
<protein>
    <submittedName>
        <fullName evidence="1">Uncharacterized protein</fullName>
    </submittedName>
</protein>
<proteinExistence type="predicted"/>
<evidence type="ECO:0000313" key="1">
    <source>
        <dbReference type="EMBL" id="TFK72289.1"/>
    </source>
</evidence>
<dbReference type="Proteomes" id="UP000308600">
    <property type="component" value="Unassembled WGS sequence"/>
</dbReference>
<dbReference type="EMBL" id="ML208287">
    <property type="protein sequence ID" value="TFK72289.1"/>
    <property type="molecule type" value="Genomic_DNA"/>
</dbReference>
<sequence length="226" mass="25640">MQFLEEEAQEEQFLEITHEEEKGFECGICMDDLPVSDVAIVDYCDHALCRDCLRNYVVTQIAERKFPIPCPLCAATKTKDGGSEWITENLIQILGIPEAQFAIFEEMQLVMYSVPVRCPGCRRSVNIDRQEYEENAILACPLPGCNYGWCKNCQQAIVQNGPRHSCDGTNELDHLMTQQGWKRCPRCKTPIQKTSGCNHMTCRVPGCNTEFCYVCGHTPCQCGRRI</sequence>
<accession>A0ACD3B3S4</accession>
<gene>
    <name evidence="1" type="ORF">BDN72DRAFT_792665</name>
</gene>
<name>A0ACD3B3S4_9AGAR</name>
<evidence type="ECO:0000313" key="2">
    <source>
        <dbReference type="Proteomes" id="UP000308600"/>
    </source>
</evidence>
<keyword evidence="2" id="KW-1185">Reference proteome</keyword>
<organism evidence="1 2">
    <name type="scientific">Pluteus cervinus</name>
    <dbReference type="NCBI Taxonomy" id="181527"/>
    <lineage>
        <taxon>Eukaryota</taxon>
        <taxon>Fungi</taxon>
        <taxon>Dikarya</taxon>
        <taxon>Basidiomycota</taxon>
        <taxon>Agaricomycotina</taxon>
        <taxon>Agaricomycetes</taxon>
        <taxon>Agaricomycetidae</taxon>
        <taxon>Agaricales</taxon>
        <taxon>Pluteineae</taxon>
        <taxon>Pluteaceae</taxon>
        <taxon>Pluteus</taxon>
    </lineage>
</organism>